<dbReference type="AlphaFoldDB" id="A0ABD0KJH3"/>
<accession>A0ABD0KJH3</accession>
<protein>
    <submittedName>
        <fullName evidence="1">Uncharacterized protein</fullName>
    </submittedName>
</protein>
<evidence type="ECO:0000313" key="1">
    <source>
        <dbReference type="EMBL" id="KAK7487128.1"/>
    </source>
</evidence>
<keyword evidence="2" id="KW-1185">Reference proteome</keyword>
<reference evidence="1 2" key="1">
    <citation type="journal article" date="2023" name="Sci. Data">
        <title>Genome assembly of the Korean intertidal mud-creeper Batillaria attramentaria.</title>
        <authorList>
            <person name="Patra A.K."/>
            <person name="Ho P.T."/>
            <person name="Jun S."/>
            <person name="Lee S.J."/>
            <person name="Kim Y."/>
            <person name="Won Y.J."/>
        </authorList>
    </citation>
    <scope>NUCLEOTIDE SEQUENCE [LARGE SCALE GENOMIC DNA]</scope>
    <source>
        <strain evidence="1">Wonlab-2016</strain>
    </source>
</reference>
<gene>
    <name evidence="1" type="ORF">BaRGS_00021623</name>
</gene>
<feature type="non-terminal residue" evidence="1">
    <location>
        <position position="1"/>
    </location>
</feature>
<proteinExistence type="predicted"/>
<dbReference type="Proteomes" id="UP001519460">
    <property type="component" value="Unassembled WGS sequence"/>
</dbReference>
<dbReference type="EMBL" id="JACVVK020000169">
    <property type="protein sequence ID" value="KAK7487128.1"/>
    <property type="molecule type" value="Genomic_DNA"/>
</dbReference>
<evidence type="ECO:0000313" key="2">
    <source>
        <dbReference type="Proteomes" id="UP001519460"/>
    </source>
</evidence>
<sequence length="80" mass="8863">VQVTSLDSISLGSVAVVQLCRRFFCGGTRQRLCTIRWVSVTLHIKFYARPHVDLTGGRKALCVDCVEVSHGLIDDITDET</sequence>
<comment type="caution">
    <text evidence="1">The sequence shown here is derived from an EMBL/GenBank/DDBJ whole genome shotgun (WGS) entry which is preliminary data.</text>
</comment>
<name>A0ABD0KJH3_9CAEN</name>
<organism evidence="1 2">
    <name type="scientific">Batillaria attramentaria</name>
    <dbReference type="NCBI Taxonomy" id="370345"/>
    <lineage>
        <taxon>Eukaryota</taxon>
        <taxon>Metazoa</taxon>
        <taxon>Spiralia</taxon>
        <taxon>Lophotrochozoa</taxon>
        <taxon>Mollusca</taxon>
        <taxon>Gastropoda</taxon>
        <taxon>Caenogastropoda</taxon>
        <taxon>Sorbeoconcha</taxon>
        <taxon>Cerithioidea</taxon>
        <taxon>Batillariidae</taxon>
        <taxon>Batillaria</taxon>
    </lineage>
</organism>